<name>A0A6A4YXF7_APHAT</name>
<protein>
    <submittedName>
        <fullName evidence="1">Uncharacterized protein</fullName>
    </submittedName>
</protein>
<proteinExistence type="predicted"/>
<comment type="caution">
    <text evidence="1">The sequence shown here is derived from an EMBL/GenBank/DDBJ whole genome shotgun (WGS) entry which is preliminary data.</text>
</comment>
<dbReference type="AlphaFoldDB" id="A0A6A4YXF7"/>
<accession>A0A6A4YXF7</accession>
<dbReference type="VEuPathDB" id="FungiDB:H257_08584"/>
<sequence length="173" mass="19741">MHEYDMSSLSTPHHHTPAHSFISIVSTSVRTNDIKPTMTSTTTLPEDRRCRYKTGKCHYPRALKTNKKDGTDAMLLLCERHRRLQNKTKKRSDTKYKADRAMLRVVKRLHPDLYTSRDSRSSCYLVPQSPASSSSTSTTTELSSCESNAAKRFQSTSEQFSPSELDMLAFYLL</sequence>
<evidence type="ECO:0000313" key="1">
    <source>
        <dbReference type="EMBL" id="KAF0701939.1"/>
    </source>
</evidence>
<gene>
    <name evidence="1" type="ORF">AaE_016229</name>
</gene>
<reference evidence="1 2" key="1">
    <citation type="submission" date="2019-06" db="EMBL/GenBank/DDBJ databases">
        <title>Genomics analysis of Aphanomyces spp. identifies a new class of oomycete effector associated with host adaptation.</title>
        <authorList>
            <person name="Gaulin E."/>
        </authorList>
    </citation>
    <scope>NUCLEOTIDE SEQUENCE [LARGE SCALE GENOMIC DNA]</scope>
    <source>
        <strain evidence="1 2">E</strain>
    </source>
</reference>
<organism evidence="1 2">
    <name type="scientific">Aphanomyces astaci</name>
    <name type="common">Crayfish plague agent</name>
    <dbReference type="NCBI Taxonomy" id="112090"/>
    <lineage>
        <taxon>Eukaryota</taxon>
        <taxon>Sar</taxon>
        <taxon>Stramenopiles</taxon>
        <taxon>Oomycota</taxon>
        <taxon>Saprolegniomycetes</taxon>
        <taxon>Saprolegniales</taxon>
        <taxon>Verrucalvaceae</taxon>
        <taxon>Aphanomyces</taxon>
    </lineage>
</organism>
<dbReference type="EMBL" id="VJMI01021352">
    <property type="protein sequence ID" value="KAF0701939.1"/>
    <property type="molecule type" value="Genomic_DNA"/>
</dbReference>
<evidence type="ECO:0000313" key="2">
    <source>
        <dbReference type="Proteomes" id="UP000469452"/>
    </source>
</evidence>
<dbReference type="Proteomes" id="UP000469452">
    <property type="component" value="Unassembled WGS sequence"/>
</dbReference>